<evidence type="ECO:0000256" key="2">
    <source>
        <dbReference type="ARBA" id="ARBA00022723"/>
    </source>
</evidence>
<feature type="domain" description="OBG-type G" evidence="6">
    <location>
        <begin position="1"/>
        <end position="276"/>
    </location>
</feature>
<evidence type="ECO:0000256" key="3">
    <source>
        <dbReference type="ARBA" id="ARBA00022741"/>
    </source>
</evidence>
<dbReference type="PROSITE" id="PS51710">
    <property type="entry name" value="G_OBG"/>
    <property type="match status" value="1"/>
</dbReference>
<dbReference type="PIRSF" id="PIRSF006641">
    <property type="entry name" value="CHP00092"/>
    <property type="match status" value="1"/>
</dbReference>
<protein>
    <submittedName>
        <fullName evidence="8">Redox-regulated ATPase YchF</fullName>
    </submittedName>
</protein>
<name>A0A2M8DCA0_9BACT</name>
<keyword evidence="5" id="KW-0460">Magnesium</keyword>
<dbReference type="Gene3D" id="3.40.50.300">
    <property type="entry name" value="P-loop containing nucleotide triphosphate hydrolases"/>
    <property type="match status" value="1"/>
</dbReference>
<dbReference type="SUPFAM" id="SSF81271">
    <property type="entry name" value="TGS-like"/>
    <property type="match status" value="1"/>
</dbReference>
<comment type="cofactor">
    <cofactor evidence="1">
        <name>Mg(2+)</name>
        <dbReference type="ChEBI" id="CHEBI:18420"/>
    </cofactor>
</comment>
<dbReference type="Proteomes" id="UP000229706">
    <property type="component" value="Unassembled WGS sequence"/>
</dbReference>
<dbReference type="SUPFAM" id="SSF52540">
    <property type="entry name" value="P-loop containing nucleoside triphosphate hydrolases"/>
    <property type="match status" value="1"/>
</dbReference>
<dbReference type="PANTHER" id="PTHR23305:SF18">
    <property type="entry name" value="OBG-TYPE G DOMAIN-CONTAINING PROTEIN"/>
    <property type="match status" value="1"/>
</dbReference>
<evidence type="ECO:0000313" key="8">
    <source>
        <dbReference type="EMBL" id="PJB88023.1"/>
    </source>
</evidence>
<dbReference type="InterPro" id="IPR027417">
    <property type="entry name" value="P-loop_NTPase"/>
</dbReference>
<dbReference type="InterPro" id="IPR006073">
    <property type="entry name" value="GTP-bd"/>
</dbReference>
<proteinExistence type="predicted"/>
<dbReference type="InterPro" id="IPR013029">
    <property type="entry name" value="YchF_C"/>
</dbReference>
<dbReference type="InterPro" id="IPR012676">
    <property type="entry name" value="TGS-like"/>
</dbReference>
<dbReference type="GO" id="GO:0005525">
    <property type="term" value="F:GTP binding"/>
    <property type="evidence" value="ECO:0007669"/>
    <property type="project" value="InterPro"/>
</dbReference>
<dbReference type="InterPro" id="IPR004396">
    <property type="entry name" value="ATPase_YchF/OLA1"/>
</dbReference>
<dbReference type="Gene3D" id="1.10.150.300">
    <property type="entry name" value="TGS-like domain"/>
    <property type="match status" value="1"/>
</dbReference>
<keyword evidence="4" id="KW-0067">ATP-binding</keyword>
<comment type="caution">
    <text evidence="8">The sequence shown here is derived from an EMBL/GenBank/DDBJ whole genome shotgun (WGS) entry which is preliminary data.</text>
</comment>
<feature type="domain" description="TGS" evidence="7">
    <location>
        <begin position="298"/>
        <end position="381"/>
    </location>
</feature>
<dbReference type="Pfam" id="PF06071">
    <property type="entry name" value="YchF-GTPase_C"/>
    <property type="match status" value="1"/>
</dbReference>
<dbReference type="InterPro" id="IPR023192">
    <property type="entry name" value="TGS-like_dom_sf"/>
</dbReference>
<evidence type="ECO:0000256" key="1">
    <source>
        <dbReference type="ARBA" id="ARBA00001946"/>
    </source>
</evidence>
<dbReference type="GO" id="GO:0005524">
    <property type="term" value="F:ATP binding"/>
    <property type="evidence" value="ECO:0007669"/>
    <property type="project" value="UniProtKB-KW"/>
</dbReference>
<dbReference type="GO" id="GO:0005737">
    <property type="term" value="C:cytoplasm"/>
    <property type="evidence" value="ECO:0007669"/>
    <property type="project" value="TreeGrafter"/>
</dbReference>
<evidence type="ECO:0000259" key="6">
    <source>
        <dbReference type="PROSITE" id="PS51710"/>
    </source>
</evidence>
<evidence type="ECO:0000259" key="7">
    <source>
        <dbReference type="PROSITE" id="PS51880"/>
    </source>
</evidence>
<dbReference type="EMBL" id="PFTH01000151">
    <property type="protein sequence ID" value="PJB88023.1"/>
    <property type="molecule type" value="Genomic_DNA"/>
</dbReference>
<dbReference type="NCBIfam" id="TIGR00092">
    <property type="entry name" value="redox-regulated ATPase YchF"/>
    <property type="match status" value="1"/>
</dbReference>
<keyword evidence="2" id="KW-0479">Metal-binding</keyword>
<dbReference type="PROSITE" id="PS51880">
    <property type="entry name" value="TGS"/>
    <property type="match status" value="1"/>
</dbReference>
<dbReference type="GO" id="GO:0016887">
    <property type="term" value="F:ATP hydrolysis activity"/>
    <property type="evidence" value="ECO:0007669"/>
    <property type="project" value="InterPro"/>
</dbReference>
<dbReference type="FunFam" id="3.10.20.30:FF:000001">
    <property type="entry name" value="Ribosome-binding ATPase YchF"/>
    <property type="match status" value="1"/>
</dbReference>
<dbReference type="PRINTS" id="PR00326">
    <property type="entry name" value="GTP1OBG"/>
</dbReference>
<dbReference type="AlphaFoldDB" id="A0A2M8DCA0"/>
<dbReference type="CDD" id="cd01900">
    <property type="entry name" value="YchF"/>
    <property type="match status" value="1"/>
</dbReference>
<dbReference type="GO" id="GO:0046872">
    <property type="term" value="F:metal ion binding"/>
    <property type="evidence" value="ECO:0007669"/>
    <property type="project" value="UniProtKB-KW"/>
</dbReference>
<gene>
    <name evidence="8" type="ORF">CO083_03935</name>
</gene>
<dbReference type="PANTHER" id="PTHR23305">
    <property type="entry name" value="OBG GTPASE FAMILY"/>
    <property type="match status" value="1"/>
</dbReference>
<accession>A0A2M8DCA0</accession>
<dbReference type="Pfam" id="PF01926">
    <property type="entry name" value="MMR_HSR1"/>
    <property type="match status" value="1"/>
</dbReference>
<organism evidence="8 9">
    <name type="scientific">Candidatus Roizmanbacteria bacterium CG_4_9_14_0_8_um_filter_34_12</name>
    <dbReference type="NCBI Taxonomy" id="1974840"/>
    <lineage>
        <taxon>Bacteria</taxon>
        <taxon>Candidatus Roizmaniibacteriota</taxon>
    </lineage>
</organism>
<dbReference type="InterPro" id="IPR031167">
    <property type="entry name" value="G_OBG"/>
</dbReference>
<dbReference type="InterPro" id="IPR012675">
    <property type="entry name" value="Beta-grasp_dom_sf"/>
</dbReference>
<evidence type="ECO:0000313" key="9">
    <source>
        <dbReference type="Proteomes" id="UP000229706"/>
    </source>
</evidence>
<sequence>MSIGIVGLPNVGKSTLFNAILKKSPFAPQSGATEGQAGCAKIANYPFTTIEPNVGVVEVPDERLPVLAKIVKTEKIVPAIVEFYDIAGLVKGASKGEGLGNKFLSHIREVAAIVHVVRLFEDDNVIHVANKISPADDMTIVDEELILADLETLSKQKEPKMNATKDELAAYELAQLLKKELNQGKPARMIKFSNEELQLIKPLNLLTLKPVLYVFNVSEKQLENSEETQKIIVKLLNCQIAGNSLAVQQYNNFIIINAKLENEVLALPESEQKEYLKQFNLEDTGLNRLIKKSYELLGLISFLTAGIKEVRAWTIKKGTLAPQAAATIHTDFEKKFIKADIVTYQDFVSCNGWIKVRDQGKVISAGRDYVMKDDDVVEFKVGA</sequence>
<reference evidence="9" key="1">
    <citation type="submission" date="2017-09" db="EMBL/GenBank/DDBJ databases">
        <title>Depth-based differentiation of microbial function through sediment-hosted aquifers and enrichment of novel symbionts in the deep terrestrial subsurface.</title>
        <authorList>
            <person name="Probst A.J."/>
            <person name="Ladd B."/>
            <person name="Jarett J.K."/>
            <person name="Geller-Mcgrath D.E."/>
            <person name="Sieber C.M.K."/>
            <person name="Emerson J.B."/>
            <person name="Anantharaman K."/>
            <person name="Thomas B.C."/>
            <person name="Malmstrom R."/>
            <person name="Stieglmeier M."/>
            <person name="Klingl A."/>
            <person name="Woyke T."/>
            <person name="Ryan C.M."/>
            <person name="Banfield J.F."/>
        </authorList>
    </citation>
    <scope>NUCLEOTIDE SEQUENCE [LARGE SCALE GENOMIC DNA]</scope>
</reference>
<evidence type="ECO:0000256" key="5">
    <source>
        <dbReference type="ARBA" id="ARBA00022842"/>
    </source>
</evidence>
<dbReference type="InterPro" id="IPR041706">
    <property type="entry name" value="YchF_N"/>
</dbReference>
<evidence type="ECO:0000256" key="4">
    <source>
        <dbReference type="ARBA" id="ARBA00022840"/>
    </source>
</evidence>
<dbReference type="Gene3D" id="3.10.20.30">
    <property type="match status" value="1"/>
</dbReference>
<dbReference type="InterPro" id="IPR004095">
    <property type="entry name" value="TGS"/>
</dbReference>
<keyword evidence="3" id="KW-0547">Nucleotide-binding</keyword>